<dbReference type="GeneTree" id="ENSGT00940000154642"/>
<sequence>MVKERYNTVDVLVWKVKSVVPFLKKVERLVADMDTGFSPHLASCYTYWERKIYQALLDMILRNLLYLDKLILADRTLFYVETDRFLFDVKLQPSATNICKMALNCMHGCVETTKHFVRWMHGTCTEAPPQHIVGMDEPFIFTFYEDVVQEPRVSELTSQVCGSLHRLLACLSRHLLPWEKYRLLWNPDNDTRLERFVAKQPNFIVYEERLSFYTQLVEDLSSMPAYHDEQCVRLRQSPLFTLVKEMACKWLHSLCQLFGGAVHQELLQLREEFEKLSEDLRHLPHTLDDLKLVLSTTAHVRKISLDTELRIQDLQEKYHTMEMHSINISAEELSIAGIQVMWKNLQMEAKRVSYSLGPIKKKFTSVRLSKQITL</sequence>
<dbReference type="GO" id="GO:0007018">
    <property type="term" value="P:microtubule-based movement"/>
    <property type="evidence" value="ECO:0007669"/>
    <property type="project" value="InterPro"/>
</dbReference>
<dbReference type="PANTHER" id="PTHR22878">
    <property type="entry name" value="DYNEIN HEAVY CHAIN 6, AXONEMAL-LIKE-RELATED"/>
    <property type="match status" value="1"/>
</dbReference>
<reference evidence="1" key="1">
    <citation type="submission" date="2025-05" db="UniProtKB">
        <authorList>
            <consortium name="Ensembl"/>
        </authorList>
    </citation>
    <scope>IDENTIFICATION</scope>
</reference>
<keyword evidence="2" id="KW-1185">Reference proteome</keyword>
<dbReference type="Proteomes" id="UP000694388">
    <property type="component" value="Unplaced"/>
</dbReference>
<protein>
    <submittedName>
        <fullName evidence="1">Uncharacterized protein</fullName>
    </submittedName>
</protein>
<proteinExistence type="predicted"/>
<evidence type="ECO:0000313" key="1">
    <source>
        <dbReference type="Ensembl" id="ENSEBUP00000006981.1"/>
    </source>
</evidence>
<name>A0A8C4NHV0_EPTBU</name>
<dbReference type="Ensembl" id="ENSEBUT00000007460.1">
    <property type="protein sequence ID" value="ENSEBUP00000006991.1"/>
    <property type="gene ID" value="ENSEBUG00000004585.1"/>
</dbReference>
<organism evidence="1 2">
    <name type="scientific">Eptatretus burgeri</name>
    <name type="common">Inshore hagfish</name>
    <dbReference type="NCBI Taxonomy" id="7764"/>
    <lineage>
        <taxon>Eukaryota</taxon>
        <taxon>Metazoa</taxon>
        <taxon>Chordata</taxon>
        <taxon>Craniata</taxon>
        <taxon>Vertebrata</taxon>
        <taxon>Cyclostomata</taxon>
        <taxon>Myxini</taxon>
        <taxon>Myxiniformes</taxon>
        <taxon>Myxinidae</taxon>
        <taxon>Eptatretinae</taxon>
        <taxon>Eptatretus</taxon>
    </lineage>
</organism>
<dbReference type="InterPro" id="IPR026983">
    <property type="entry name" value="DHC"/>
</dbReference>
<dbReference type="OMA" id="NICKMAL"/>
<dbReference type="GO" id="GO:0045505">
    <property type="term" value="F:dynein intermediate chain binding"/>
    <property type="evidence" value="ECO:0007669"/>
    <property type="project" value="InterPro"/>
</dbReference>
<dbReference type="AlphaFoldDB" id="A0A8C4NHV0"/>
<dbReference type="GO" id="GO:0030286">
    <property type="term" value="C:dynein complex"/>
    <property type="evidence" value="ECO:0007669"/>
    <property type="project" value="InterPro"/>
</dbReference>
<dbReference type="PANTHER" id="PTHR22878:SF63">
    <property type="entry name" value="DYNEIN AXONEMAL HEAVY CHAIN 10"/>
    <property type="match status" value="1"/>
</dbReference>
<dbReference type="Ensembl" id="ENSEBUT00000007449.1">
    <property type="protein sequence ID" value="ENSEBUP00000006981.1"/>
    <property type="gene ID" value="ENSEBUG00000004585.1"/>
</dbReference>
<evidence type="ECO:0000313" key="2">
    <source>
        <dbReference type="Proteomes" id="UP000694388"/>
    </source>
</evidence>
<accession>A0A8C4NHV0</accession>
<dbReference type="GO" id="GO:0051959">
    <property type="term" value="F:dynein light intermediate chain binding"/>
    <property type="evidence" value="ECO:0007669"/>
    <property type="project" value="InterPro"/>
</dbReference>